<reference evidence="4" key="1">
    <citation type="submission" date="2022-06" db="EMBL/GenBank/DDBJ databases">
        <title>Uncovering the hologenomic basis of an extraordinary plant invasion.</title>
        <authorList>
            <person name="Bieker V.C."/>
            <person name="Martin M.D."/>
            <person name="Gilbert T."/>
            <person name="Hodgins K."/>
            <person name="Battlay P."/>
            <person name="Petersen B."/>
            <person name="Wilson J."/>
        </authorList>
    </citation>
    <scope>NUCLEOTIDE SEQUENCE</scope>
    <source>
        <strain evidence="4">AA19_3_7</strain>
        <tissue evidence="4">Leaf</tissue>
    </source>
</reference>
<accession>A0AAD5BXS1</accession>
<sequence length="386" mass="42316">MLASRYAVRIPWLKQLLAHVDLDTRECAARLLGIASCGLPISAASDLIQEIISSIKGSGKSRFEIQHGMICALGYVTANCLLRTPTITDSLFQNTLKCLVDVVNSETATLASVAMQSLGHFGLCSPLPKLDHDSGTDDVLTLLREKLSKILSGDDIKATQRRHAENAGIQTEKLESLRISIAKGSPLWETLNMCIEVVDDQSLEHLIPRLSQLVRSGVGLNTRVGVASFISLLVQKVGDSIKPFTGTLLRLLFVVVKEERSAASKRSFANACAFLIKYAAPSQVHNLIEQTVALHTGDRNSQIACAFLLKSYASTSSDILTGYYATVVPVIFLSRFEDDKNVSRLYEDLWEENMTSERLTLQLYIGEIVTLITEGIASSSWASKRK</sequence>
<evidence type="ECO:0000256" key="1">
    <source>
        <dbReference type="ARBA" id="ARBA00022737"/>
    </source>
</evidence>
<dbReference type="GO" id="GO:0036503">
    <property type="term" value="P:ERAD pathway"/>
    <property type="evidence" value="ECO:0007669"/>
    <property type="project" value="TreeGrafter"/>
</dbReference>
<dbReference type="SUPFAM" id="SSF48371">
    <property type="entry name" value="ARM repeat"/>
    <property type="match status" value="1"/>
</dbReference>
<dbReference type="EMBL" id="JAMZMK010010474">
    <property type="protein sequence ID" value="KAI7731340.1"/>
    <property type="molecule type" value="Genomic_DNA"/>
</dbReference>
<dbReference type="InterPro" id="IPR011989">
    <property type="entry name" value="ARM-like"/>
</dbReference>
<dbReference type="Gene3D" id="1.25.10.10">
    <property type="entry name" value="Leucine-rich Repeat Variant"/>
    <property type="match status" value="1"/>
</dbReference>
<feature type="non-terminal residue" evidence="4">
    <location>
        <position position="386"/>
    </location>
</feature>
<dbReference type="InterPro" id="IPR055444">
    <property type="entry name" value="ARM_ECM29"/>
</dbReference>
<organism evidence="4 5">
    <name type="scientific">Ambrosia artemisiifolia</name>
    <name type="common">Common ragweed</name>
    <dbReference type="NCBI Taxonomy" id="4212"/>
    <lineage>
        <taxon>Eukaryota</taxon>
        <taxon>Viridiplantae</taxon>
        <taxon>Streptophyta</taxon>
        <taxon>Embryophyta</taxon>
        <taxon>Tracheophyta</taxon>
        <taxon>Spermatophyta</taxon>
        <taxon>Magnoliopsida</taxon>
        <taxon>eudicotyledons</taxon>
        <taxon>Gunneridae</taxon>
        <taxon>Pentapetalae</taxon>
        <taxon>asterids</taxon>
        <taxon>campanulids</taxon>
        <taxon>Asterales</taxon>
        <taxon>Asteraceae</taxon>
        <taxon>Asteroideae</taxon>
        <taxon>Heliantheae alliance</taxon>
        <taxon>Heliantheae</taxon>
        <taxon>Ambrosia</taxon>
    </lineage>
</organism>
<dbReference type="InterPro" id="IPR055443">
    <property type="entry name" value="HEAT_ECM29"/>
</dbReference>
<evidence type="ECO:0000259" key="2">
    <source>
        <dbReference type="Pfam" id="PF23702"/>
    </source>
</evidence>
<dbReference type="PANTHER" id="PTHR23346:SF19">
    <property type="entry name" value="PROTEASOME ADAPTER AND SCAFFOLD PROTEIN ECM29"/>
    <property type="match status" value="1"/>
</dbReference>
<comment type="caution">
    <text evidence="4">The sequence shown here is derived from an EMBL/GenBank/DDBJ whole genome shotgun (WGS) entry which is preliminary data.</text>
</comment>
<dbReference type="PANTHER" id="PTHR23346">
    <property type="entry name" value="TRANSLATIONAL ACTIVATOR GCN1-RELATED"/>
    <property type="match status" value="1"/>
</dbReference>
<dbReference type="AlphaFoldDB" id="A0AAD5BXS1"/>
<proteinExistence type="predicted"/>
<name>A0AAD5BXS1_AMBAR</name>
<evidence type="ECO:0000313" key="5">
    <source>
        <dbReference type="Proteomes" id="UP001206925"/>
    </source>
</evidence>
<protein>
    <submittedName>
        <fullName evidence="4">Uncharacterized protein</fullName>
    </submittedName>
</protein>
<dbReference type="GO" id="GO:0005737">
    <property type="term" value="C:cytoplasm"/>
    <property type="evidence" value="ECO:0007669"/>
    <property type="project" value="TreeGrafter"/>
</dbReference>
<dbReference type="Pfam" id="PF24492">
    <property type="entry name" value="HEAT_ECM29"/>
    <property type="match status" value="1"/>
</dbReference>
<dbReference type="GO" id="GO:0060090">
    <property type="term" value="F:molecular adaptor activity"/>
    <property type="evidence" value="ECO:0007669"/>
    <property type="project" value="TreeGrafter"/>
</dbReference>
<dbReference type="GO" id="GO:0005634">
    <property type="term" value="C:nucleus"/>
    <property type="evidence" value="ECO:0007669"/>
    <property type="project" value="TreeGrafter"/>
</dbReference>
<evidence type="ECO:0000259" key="3">
    <source>
        <dbReference type="Pfam" id="PF24492"/>
    </source>
</evidence>
<feature type="domain" description="ECM29 ARM-like repeats" evidence="2">
    <location>
        <begin position="2"/>
        <end position="86"/>
    </location>
</feature>
<evidence type="ECO:0000313" key="4">
    <source>
        <dbReference type="EMBL" id="KAI7731340.1"/>
    </source>
</evidence>
<gene>
    <name evidence="4" type="ORF">M8C21_033511</name>
</gene>
<dbReference type="InterPro" id="IPR016024">
    <property type="entry name" value="ARM-type_fold"/>
</dbReference>
<feature type="domain" description="Proteasome adapter and scaffold protein ECM29 HEAT-repeat" evidence="3">
    <location>
        <begin position="163"/>
        <end position="294"/>
    </location>
</feature>
<keyword evidence="1" id="KW-0677">Repeat</keyword>
<keyword evidence="5" id="KW-1185">Reference proteome</keyword>
<dbReference type="Proteomes" id="UP001206925">
    <property type="component" value="Unassembled WGS sequence"/>
</dbReference>
<dbReference type="Pfam" id="PF23702">
    <property type="entry name" value="ARM_ECM29"/>
    <property type="match status" value="1"/>
</dbReference>